<evidence type="ECO:0000256" key="5">
    <source>
        <dbReference type="SAM" id="MobiDB-lite"/>
    </source>
</evidence>
<dbReference type="Pfam" id="PF03861">
    <property type="entry name" value="ANTAR"/>
    <property type="match status" value="1"/>
</dbReference>
<evidence type="ECO:0000313" key="8">
    <source>
        <dbReference type="Proteomes" id="UP000198983"/>
    </source>
</evidence>
<dbReference type="InterPro" id="IPR036388">
    <property type="entry name" value="WH-like_DNA-bd_sf"/>
</dbReference>
<feature type="compositionally biased region" description="Pro residues" evidence="5">
    <location>
        <begin position="300"/>
        <end position="309"/>
    </location>
</feature>
<dbReference type="GO" id="GO:0016301">
    <property type="term" value="F:kinase activity"/>
    <property type="evidence" value="ECO:0007669"/>
    <property type="project" value="UniProtKB-KW"/>
</dbReference>
<dbReference type="STRING" id="117157.SAMN04489717_1741"/>
<evidence type="ECO:0000256" key="2">
    <source>
        <dbReference type="ARBA" id="ARBA00022777"/>
    </source>
</evidence>
<name>A0A1H1PRT3_9ACTN</name>
<evidence type="ECO:0000256" key="3">
    <source>
        <dbReference type="ARBA" id="ARBA00023015"/>
    </source>
</evidence>
<sequence length="309" mass="32805">MSRERRITEAFVELAGTAASQDDTAAFLRLFAQRCVDLVDAAGATVMLADEHGRLSLAATSSPAVRLAEVTGLRVGSGPGPEAHALGRPVACPDLDSPPERWEAFATAARAEGYASAHAWPLRDRDEVLGAVELCRTRTGPYDEPDAELAAALAHVAAISLLRARRQQRADVLTQQLQQALDSRLVIEQAKGVLAERRSLGIDQAFVLLRGHARRHQMRLATLAGQVLDGTADGSLLGHPDPRTSGKGPAPAESARAAGRSPAGRPHPTQPTRTQPSRTQPARPGPADLARMSPRRPGGQPRPDPPLTP</sequence>
<dbReference type="EMBL" id="LT629732">
    <property type="protein sequence ID" value="SDS13874.1"/>
    <property type="molecule type" value="Genomic_DNA"/>
</dbReference>
<feature type="domain" description="ANTAR" evidence="6">
    <location>
        <begin position="167"/>
        <end position="228"/>
    </location>
</feature>
<dbReference type="Pfam" id="PF13185">
    <property type="entry name" value="GAF_2"/>
    <property type="match status" value="1"/>
</dbReference>
<dbReference type="AlphaFoldDB" id="A0A1H1PRT3"/>
<evidence type="ECO:0000259" key="6">
    <source>
        <dbReference type="PROSITE" id="PS50921"/>
    </source>
</evidence>
<organism evidence="7 8">
    <name type="scientific">Actinopolymorpha singaporensis</name>
    <dbReference type="NCBI Taxonomy" id="117157"/>
    <lineage>
        <taxon>Bacteria</taxon>
        <taxon>Bacillati</taxon>
        <taxon>Actinomycetota</taxon>
        <taxon>Actinomycetes</taxon>
        <taxon>Propionibacteriales</taxon>
        <taxon>Actinopolymorphaceae</taxon>
        <taxon>Actinopolymorpha</taxon>
    </lineage>
</organism>
<feature type="compositionally biased region" description="Low complexity" evidence="5">
    <location>
        <begin position="248"/>
        <end position="282"/>
    </location>
</feature>
<reference evidence="7 8" key="1">
    <citation type="submission" date="2016-10" db="EMBL/GenBank/DDBJ databases">
        <authorList>
            <person name="de Groot N.N."/>
        </authorList>
    </citation>
    <scope>NUCLEOTIDE SEQUENCE [LARGE SCALE GENOMIC DNA]</scope>
    <source>
        <strain evidence="7 8">DSM 22024</strain>
    </source>
</reference>
<dbReference type="Proteomes" id="UP000198983">
    <property type="component" value="Chromosome I"/>
</dbReference>
<keyword evidence="4" id="KW-0804">Transcription</keyword>
<evidence type="ECO:0000256" key="1">
    <source>
        <dbReference type="ARBA" id="ARBA00022679"/>
    </source>
</evidence>
<dbReference type="InterPro" id="IPR005561">
    <property type="entry name" value="ANTAR"/>
</dbReference>
<feature type="region of interest" description="Disordered" evidence="5">
    <location>
        <begin position="232"/>
        <end position="309"/>
    </location>
</feature>
<keyword evidence="2" id="KW-0418">Kinase</keyword>
<evidence type="ECO:0000256" key="4">
    <source>
        <dbReference type="ARBA" id="ARBA00023163"/>
    </source>
</evidence>
<protein>
    <submittedName>
        <fullName evidence="7">GAF domain-containing protein</fullName>
    </submittedName>
</protein>
<dbReference type="InterPro" id="IPR029016">
    <property type="entry name" value="GAF-like_dom_sf"/>
</dbReference>
<keyword evidence="8" id="KW-1185">Reference proteome</keyword>
<evidence type="ECO:0000313" key="7">
    <source>
        <dbReference type="EMBL" id="SDS13874.1"/>
    </source>
</evidence>
<dbReference type="RefSeq" id="WP_172804911.1">
    <property type="nucleotide sequence ID" value="NZ_LT629732.1"/>
</dbReference>
<dbReference type="InterPro" id="IPR003018">
    <property type="entry name" value="GAF"/>
</dbReference>
<dbReference type="SUPFAM" id="SSF52172">
    <property type="entry name" value="CheY-like"/>
    <property type="match status" value="1"/>
</dbReference>
<accession>A0A1H1PRT3</accession>
<dbReference type="Gene3D" id="3.30.450.40">
    <property type="match status" value="1"/>
</dbReference>
<keyword evidence="1" id="KW-0808">Transferase</keyword>
<dbReference type="Gene3D" id="1.10.10.10">
    <property type="entry name" value="Winged helix-like DNA-binding domain superfamily/Winged helix DNA-binding domain"/>
    <property type="match status" value="1"/>
</dbReference>
<dbReference type="GO" id="GO:0003723">
    <property type="term" value="F:RNA binding"/>
    <property type="evidence" value="ECO:0007669"/>
    <property type="project" value="InterPro"/>
</dbReference>
<dbReference type="PROSITE" id="PS50921">
    <property type="entry name" value="ANTAR"/>
    <property type="match status" value="1"/>
</dbReference>
<dbReference type="SMART" id="SM01012">
    <property type="entry name" value="ANTAR"/>
    <property type="match status" value="1"/>
</dbReference>
<keyword evidence="3" id="KW-0805">Transcription regulation</keyword>
<dbReference type="InterPro" id="IPR011006">
    <property type="entry name" value="CheY-like_superfamily"/>
</dbReference>
<dbReference type="SMART" id="SM00065">
    <property type="entry name" value="GAF"/>
    <property type="match status" value="1"/>
</dbReference>
<gene>
    <name evidence="7" type="ORF">SAMN04489717_1741</name>
</gene>
<dbReference type="SUPFAM" id="SSF55781">
    <property type="entry name" value="GAF domain-like"/>
    <property type="match status" value="1"/>
</dbReference>
<proteinExistence type="predicted"/>